<dbReference type="Pfam" id="PF02912">
    <property type="entry name" value="Phe_tRNA-synt_N"/>
    <property type="match status" value="1"/>
</dbReference>
<evidence type="ECO:0000256" key="5">
    <source>
        <dbReference type="ARBA" id="ARBA00022598"/>
    </source>
</evidence>
<evidence type="ECO:0000256" key="4">
    <source>
        <dbReference type="ARBA" id="ARBA00022490"/>
    </source>
</evidence>
<name>A0ABS9MHB8_9FIRM</name>
<comment type="cofactor">
    <cofactor evidence="13">
        <name>Mg(2+)</name>
        <dbReference type="ChEBI" id="CHEBI:18420"/>
    </cofactor>
    <text evidence="13">Binds 2 magnesium ions per tetramer.</text>
</comment>
<evidence type="ECO:0000313" key="15">
    <source>
        <dbReference type="EMBL" id="MCG4610210.1"/>
    </source>
</evidence>
<keyword evidence="9 13" id="KW-0460">Magnesium</keyword>
<comment type="catalytic activity">
    <reaction evidence="12 13">
        <text>tRNA(Phe) + L-phenylalanine + ATP = L-phenylalanyl-tRNA(Phe) + AMP + diphosphate + H(+)</text>
        <dbReference type="Rhea" id="RHEA:19413"/>
        <dbReference type="Rhea" id="RHEA-COMP:9668"/>
        <dbReference type="Rhea" id="RHEA-COMP:9699"/>
        <dbReference type="ChEBI" id="CHEBI:15378"/>
        <dbReference type="ChEBI" id="CHEBI:30616"/>
        <dbReference type="ChEBI" id="CHEBI:33019"/>
        <dbReference type="ChEBI" id="CHEBI:58095"/>
        <dbReference type="ChEBI" id="CHEBI:78442"/>
        <dbReference type="ChEBI" id="CHEBI:78531"/>
        <dbReference type="ChEBI" id="CHEBI:456215"/>
        <dbReference type="EC" id="6.1.1.20"/>
    </reaction>
</comment>
<evidence type="ECO:0000256" key="10">
    <source>
        <dbReference type="ARBA" id="ARBA00022917"/>
    </source>
</evidence>
<dbReference type="InterPro" id="IPR022911">
    <property type="entry name" value="Phe_tRNA_ligase_alpha1_bac"/>
</dbReference>
<keyword evidence="4 13" id="KW-0963">Cytoplasm</keyword>
<dbReference type="SUPFAM" id="SSF55681">
    <property type="entry name" value="Class II aaRS and biotin synthetases"/>
    <property type="match status" value="1"/>
</dbReference>
<dbReference type="InterPro" id="IPR045864">
    <property type="entry name" value="aa-tRNA-synth_II/BPL/LPL"/>
</dbReference>
<protein>
    <recommendedName>
        <fullName evidence="13">Phenylalanine--tRNA ligase alpha subunit</fullName>
        <ecNumber evidence="13">6.1.1.20</ecNumber>
    </recommendedName>
    <alternativeName>
        <fullName evidence="13">Phenylalanyl-tRNA synthetase alpha subunit</fullName>
        <shortName evidence="13">PheRS</shortName>
    </alternativeName>
</protein>
<comment type="similarity">
    <text evidence="2 13">Belongs to the class-II aminoacyl-tRNA synthetase family. Phe-tRNA synthetase alpha subunit type 1 subfamily.</text>
</comment>
<dbReference type="SUPFAM" id="SSF46589">
    <property type="entry name" value="tRNA-binding arm"/>
    <property type="match status" value="1"/>
</dbReference>
<dbReference type="NCBIfam" id="TIGR00468">
    <property type="entry name" value="pheS"/>
    <property type="match status" value="1"/>
</dbReference>
<keyword evidence="10 13" id="KW-0648">Protein biosynthesis</keyword>
<keyword evidence="11 13" id="KW-0030">Aminoacyl-tRNA synthetase</keyword>
<dbReference type="RefSeq" id="WP_087233264.1">
    <property type="nucleotide sequence ID" value="NZ_JAKNHQ010000004.1"/>
</dbReference>
<dbReference type="CDD" id="cd00496">
    <property type="entry name" value="PheRS_alpha_core"/>
    <property type="match status" value="1"/>
</dbReference>
<dbReference type="InterPro" id="IPR006195">
    <property type="entry name" value="aa-tRNA-synth_II"/>
</dbReference>
<evidence type="ECO:0000256" key="6">
    <source>
        <dbReference type="ARBA" id="ARBA00022723"/>
    </source>
</evidence>
<organism evidence="15 16">
    <name type="scientific">Anaeromassilibacillus senegalensis</name>
    <dbReference type="NCBI Taxonomy" id="1673717"/>
    <lineage>
        <taxon>Bacteria</taxon>
        <taxon>Bacillati</taxon>
        <taxon>Bacillota</taxon>
        <taxon>Clostridia</taxon>
        <taxon>Eubacteriales</taxon>
        <taxon>Acutalibacteraceae</taxon>
        <taxon>Anaeromassilibacillus</taxon>
    </lineage>
</organism>
<dbReference type="InterPro" id="IPR010978">
    <property type="entry name" value="tRNA-bd_arm"/>
</dbReference>
<keyword evidence="7 13" id="KW-0547">Nucleotide-binding</keyword>
<dbReference type="InterPro" id="IPR004529">
    <property type="entry name" value="Phe-tRNA-synth_IIc_asu"/>
</dbReference>
<dbReference type="PANTHER" id="PTHR11538">
    <property type="entry name" value="PHENYLALANYL-TRNA SYNTHETASE"/>
    <property type="match status" value="1"/>
</dbReference>
<proteinExistence type="inferred from homology"/>
<evidence type="ECO:0000256" key="11">
    <source>
        <dbReference type="ARBA" id="ARBA00023146"/>
    </source>
</evidence>
<dbReference type="EC" id="6.1.1.20" evidence="13"/>
<evidence type="ECO:0000256" key="13">
    <source>
        <dbReference type="HAMAP-Rule" id="MF_00281"/>
    </source>
</evidence>
<feature type="domain" description="Aminoacyl-transfer RNA synthetases class-II family profile" evidence="14">
    <location>
        <begin position="113"/>
        <end position="317"/>
    </location>
</feature>
<evidence type="ECO:0000256" key="1">
    <source>
        <dbReference type="ARBA" id="ARBA00004496"/>
    </source>
</evidence>
<accession>A0ABS9MHB8</accession>
<evidence type="ECO:0000256" key="7">
    <source>
        <dbReference type="ARBA" id="ARBA00022741"/>
    </source>
</evidence>
<keyword evidence="5 13" id="KW-0436">Ligase</keyword>
<keyword evidence="8 13" id="KW-0067">ATP-binding</keyword>
<dbReference type="PANTHER" id="PTHR11538:SF41">
    <property type="entry name" value="PHENYLALANINE--TRNA LIGASE, MITOCHONDRIAL"/>
    <property type="match status" value="1"/>
</dbReference>
<evidence type="ECO:0000256" key="9">
    <source>
        <dbReference type="ARBA" id="ARBA00022842"/>
    </source>
</evidence>
<comment type="subcellular location">
    <subcellularLocation>
        <location evidence="1 13">Cytoplasm</location>
    </subcellularLocation>
</comment>
<dbReference type="InterPro" id="IPR004188">
    <property type="entry name" value="Phe-tRNA_ligase_II_N"/>
</dbReference>
<reference evidence="15 16" key="1">
    <citation type="submission" date="2022-01" db="EMBL/GenBank/DDBJ databases">
        <title>Collection of gut derived symbiotic bacterial strains cultured from healthy donors.</title>
        <authorList>
            <person name="Lin H."/>
            <person name="Kohout C."/>
            <person name="Waligurski E."/>
            <person name="Pamer E.G."/>
        </authorList>
    </citation>
    <scope>NUCLEOTIDE SEQUENCE [LARGE SCALE GENOMIC DNA]</scope>
    <source>
        <strain evidence="15 16">DFI.7.58</strain>
    </source>
</reference>
<dbReference type="HAMAP" id="MF_00281">
    <property type="entry name" value="Phe_tRNA_synth_alpha1"/>
    <property type="match status" value="1"/>
</dbReference>
<gene>
    <name evidence="13 15" type="primary">pheS</name>
    <name evidence="15" type="ORF">L0P57_04580</name>
</gene>
<evidence type="ECO:0000259" key="14">
    <source>
        <dbReference type="PROSITE" id="PS50862"/>
    </source>
</evidence>
<dbReference type="EMBL" id="JAKNHQ010000004">
    <property type="protein sequence ID" value="MCG4610210.1"/>
    <property type="molecule type" value="Genomic_DNA"/>
</dbReference>
<evidence type="ECO:0000313" key="16">
    <source>
        <dbReference type="Proteomes" id="UP001298681"/>
    </source>
</evidence>
<dbReference type="Pfam" id="PF01409">
    <property type="entry name" value="tRNA-synt_2d"/>
    <property type="match status" value="1"/>
</dbReference>
<dbReference type="Gene3D" id="3.30.930.10">
    <property type="entry name" value="Bira Bifunctional Protein, Domain 2"/>
    <property type="match status" value="1"/>
</dbReference>
<comment type="caution">
    <text evidence="15">The sequence shown here is derived from an EMBL/GenBank/DDBJ whole genome shotgun (WGS) entry which is preliminary data.</text>
</comment>
<feature type="binding site" evidence="13">
    <location>
        <position position="254"/>
    </location>
    <ligand>
        <name>Mg(2+)</name>
        <dbReference type="ChEBI" id="CHEBI:18420"/>
        <note>shared with beta subunit</note>
    </ligand>
</feature>
<keyword evidence="16" id="KW-1185">Reference proteome</keyword>
<dbReference type="GO" id="GO:0004826">
    <property type="term" value="F:phenylalanine-tRNA ligase activity"/>
    <property type="evidence" value="ECO:0007669"/>
    <property type="project" value="UniProtKB-EC"/>
</dbReference>
<dbReference type="PROSITE" id="PS50862">
    <property type="entry name" value="AA_TRNA_LIGASE_II"/>
    <property type="match status" value="1"/>
</dbReference>
<keyword evidence="6 13" id="KW-0479">Metal-binding</keyword>
<evidence type="ECO:0000256" key="8">
    <source>
        <dbReference type="ARBA" id="ARBA00022840"/>
    </source>
</evidence>
<evidence type="ECO:0000256" key="12">
    <source>
        <dbReference type="ARBA" id="ARBA00049255"/>
    </source>
</evidence>
<evidence type="ECO:0000256" key="3">
    <source>
        <dbReference type="ARBA" id="ARBA00011209"/>
    </source>
</evidence>
<sequence length="340" mass="38650">MKQKLEEIRANAARELAEASDSQALESLRVKYLGKKGEVTSILKQMGKLSPEERPVIGELANKVRAFIEDDLTKRAAELKAQATQKRLEEERLDVTLPGKHRELGVKHPLSIVLDEIKEIFVGMGFDIVEGPEVEYDYYNFEALNIPKDHPARDTQDTFYINENILLRTQTSPVQVRVMEKQKPPIRIISPGRVYRSDAVDATHSPLFHQIEGLVVDKGITFADLKGTLETFVKRLYGEDSVVRFRPHHFPFTEPSAEVDVQCFNCHGEGCRLCKGEGWIEILGCGMVHPKVLSNCGIDPEVYSGFALGMGLERVVMRRYNIDDLRLFYENDVRFLKQFG</sequence>
<dbReference type="Proteomes" id="UP001298681">
    <property type="component" value="Unassembled WGS sequence"/>
</dbReference>
<comment type="subunit">
    <text evidence="3 13">Tetramer of two alpha and two beta subunits.</text>
</comment>
<dbReference type="InterPro" id="IPR002319">
    <property type="entry name" value="Phenylalanyl-tRNA_Synthase"/>
</dbReference>
<evidence type="ECO:0000256" key="2">
    <source>
        <dbReference type="ARBA" id="ARBA00010207"/>
    </source>
</evidence>